<organism evidence="1 2">
    <name type="scientific">Catenaria anguillulae PL171</name>
    <dbReference type="NCBI Taxonomy" id="765915"/>
    <lineage>
        <taxon>Eukaryota</taxon>
        <taxon>Fungi</taxon>
        <taxon>Fungi incertae sedis</taxon>
        <taxon>Blastocladiomycota</taxon>
        <taxon>Blastocladiomycetes</taxon>
        <taxon>Blastocladiales</taxon>
        <taxon>Catenariaceae</taxon>
        <taxon>Catenaria</taxon>
    </lineage>
</organism>
<dbReference type="AlphaFoldDB" id="A0A1Y2HVI6"/>
<reference evidence="1 2" key="1">
    <citation type="submission" date="2016-07" db="EMBL/GenBank/DDBJ databases">
        <title>Pervasive Adenine N6-methylation of Active Genes in Fungi.</title>
        <authorList>
            <consortium name="DOE Joint Genome Institute"/>
            <person name="Mondo S.J."/>
            <person name="Dannebaum R.O."/>
            <person name="Kuo R.C."/>
            <person name="Labutti K."/>
            <person name="Haridas S."/>
            <person name="Kuo A."/>
            <person name="Salamov A."/>
            <person name="Ahrendt S.R."/>
            <person name="Lipzen A."/>
            <person name="Sullivan W."/>
            <person name="Andreopoulos W.B."/>
            <person name="Clum A."/>
            <person name="Lindquist E."/>
            <person name="Daum C."/>
            <person name="Ramamoorthy G.K."/>
            <person name="Gryganskyi A."/>
            <person name="Culley D."/>
            <person name="Magnuson J.K."/>
            <person name="James T.Y."/>
            <person name="O'Malley M.A."/>
            <person name="Stajich J.E."/>
            <person name="Spatafora J.W."/>
            <person name="Visel A."/>
            <person name="Grigoriev I.V."/>
        </authorList>
    </citation>
    <scope>NUCLEOTIDE SEQUENCE [LARGE SCALE GENOMIC DNA]</scope>
    <source>
        <strain evidence="1 2">PL171</strain>
    </source>
</reference>
<evidence type="ECO:0000313" key="2">
    <source>
        <dbReference type="Proteomes" id="UP000193411"/>
    </source>
</evidence>
<comment type="caution">
    <text evidence="1">The sequence shown here is derived from an EMBL/GenBank/DDBJ whole genome shotgun (WGS) entry which is preliminary data.</text>
</comment>
<dbReference type="EMBL" id="MCFL01000008">
    <property type="protein sequence ID" value="ORZ38625.1"/>
    <property type="molecule type" value="Genomic_DNA"/>
</dbReference>
<keyword evidence="2" id="KW-1185">Reference proteome</keyword>
<sequence length="200" mass="23284">MSTTILYRSVLTGHAWDQFEPIPPLWTSSHSPKAHYLLRARSPTLNTFSYDNHVMMGWAKTTCSPYISFTASLEWAIYHQLRYEYFNPDDRNGRHLYALEVVSEDVQNVYPLLTNARAKGNVVSAQEVLATLQVRVVRMVPLMDTIPEGLRDTSQQWFAKRSTWKRKRYPFREWKKKVTRLHADDFGAMENALSVWQGGK</sequence>
<dbReference type="Proteomes" id="UP000193411">
    <property type="component" value="Unassembled WGS sequence"/>
</dbReference>
<evidence type="ECO:0000313" key="1">
    <source>
        <dbReference type="EMBL" id="ORZ38625.1"/>
    </source>
</evidence>
<name>A0A1Y2HVI6_9FUNG</name>
<gene>
    <name evidence="1" type="ORF">BCR44DRAFT_1428621</name>
</gene>
<accession>A0A1Y2HVI6</accession>
<protein>
    <submittedName>
        <fullName evidence="1">Uncharacterized protein</fullName>
    </submittedName>
</protein>
<proteinExistence type="predicted"/>